<gene>
    <name evidence="1" type="ORF">MM415A01581_0015</name>
</gene>
<proteinExistence type="predicted"/>
<evidence type="ECO:0000313" key="1">
    <source>
        <dbReference type="EMBL" id="QJA76098.1"/>
    </source>
</evidence>
<protein>
    <submittedName>
        <fullName evidence="1">Uncharacterized protein</fullName>
    </submittedName>
</protein>
<sequence length="104" mass="11481">MMNFTPGPWKVRTLNCEDHRGMGWVEGANGTDIACCGAMDVWEHENKANAHLIAAAPDLLEALRQTVDSLDYWFRRYGDPHGCESQMMQNARAAISKAEGGNNG</sequence>
<dbReference type="AlphaFoldDB" id="A0A6M3K314"/>
<organism evidence="1">
    <name type="scientific">viral metagenome</name>
    <dbReference type="NCBI Taxonomy" id="1070528"/>
    <lineage>
        <taxon>unclassified sequences</taxon>
        <taxon>metagenomes</taxon>
        <taxon>organismal metagenomes</taxon>
    </lineage>
</organism>
<dbReference type="EMBL" id="MT142204">
    <property type="protein sequence ID" value="QJA76098.1"/>
    <property type="molecule type" value="Genomic_DNA"/>
</dbReference>
<name>A0A6M3K314_9ZZZZ</name>
<reference evidence="1" key="1">
    <citation type="submission" date="2020-03" db="EMBL/GenBank/DDBJ databases">
        <title>The deep terrestrial virosphere.</title>
        <authorList>
            <person name="Holmfeldt K."/>
            <person name="Nilsson E."/>
            <person name="Simone D."/>
            <person name="Lopez-Fernandez M."/>
            <person name="Wu X."/>
            <person name="de Brujin I."/>
            <person name="Lundin D."/>
            <person name="Andersson A."/>
            <person name="Bertilsson S."/>
            <person name="Dopson M."/>
        </authorList>
    </citation>
    <scope>NUCLEOTIDE SEQUENCE</scope>
    <source>
        <strain evidence="1">MM415A01581</strain>
    </source>
</reference>
<accession>A0A6M3K314</accession>